<evidence type="ECO:0000256" key="3">
    <source>
        <dbReference type="ARBA" id="ARBA00010617"/>
    </source>
</evidence>
<dbReference type="GO" id="GO:0005506">
    <property type="term" value="F:iron ion binding"/>
    <property type="evidence" value="ECO:0007669"/>
    <property type="project" value="InterPro"/>
</dbReference>
<evidence type="ECO:0000256" key="8">
    <source>
        <dbReference type="ARBA" id="ARBA00023033"/>
    </source>
</evidence>
<keyword evidence="11" id="KW-1185">Reference proteome</keyword>
<evidence type="ECO:0000313" key="10">
    <source>
        <dbReference type="EMBL" id="KAF8888916.1"/>
    </source>
</evidence>
<gene>
    <name evidence="10" type="ORF">CPB84DRAFT_1785960</name>
</gene>
<dbReference type="AlphaFoldDB" id="A0A9P5NJE8"/>
<sequence>MTLIPSTNALGLLAQHGIKNGLPLFFSFLCALISVILYVTKSTSRRVGKYSLPPGLPRRFFGLTKTNFGMPTWKALALLHEKYGPVTSIYQGNKLIISLGTIKAATDLLEKRSGIYSSRPRNIMGSELMSGGMRGVNMPYGPRWRNWRSLMHTGMGIQASGGHKCIQSLESKIMLHELLESNPATYGTRIRRTLASISMSMAYGSVVSEHGHQPGKYVVESRFMQWFRRVPEAQRKSDTQVYMALLNEAREKVVHENAPTSILKKGLERQADYGMSDVEMAFALSAPFSAGVATSSTSLEVFILAMLYHPHVMRKAQDEIDKVIGQCRLPEFEDADFLPYINAVIKETLRWRPLFPMGIPHDTLADDVYEDMHIPMGSSVVWNAYLMSRDEKLFSSAEEFKPERYLDSKEQTISSKAVDPAFVFGLEDVFVLVCTLHGILSLLPFPGELLLWAFDILPSKDNTGNEILPSVAMEDFVEGLAIRPHPFGYLLKPRKGDEEAKRAKEEIASTC</sequence>
<keyword evidence="8" id="KW-0503">Monooxygenase</keyword>
<keyword evidence="7" id="KW-0408">Iron</keyword>
<keyword evidence="9" id="KW-0812">Transmembrane</keyword>
<dbReference type="Pfam" id="PF00067">
    <property type="entry name" value="p450"/>
    <property type="match status" value="1"/>
</dbReference>
<keyword evidence="9" id="KW-0472">Membrane</keyword>
<keyword evidence="9" id="KW-1133">Transmembrane helix</keyword>
<comment type="cofactor">
    <cofactor evidence="1">
        <name>heme</name>
        <dbReference type="ChEBI" id="CHEBI:30413"/>
    </cofactor>
</comment>
<comment type="similarity">
    <text evidence="3">Belongs to the cytochrome P450 family.</text>
</comment>
<evidence type="ECO:0000256" key="2">
    <source>
        <dbReference type="ARBA" id="ARBA00005179"/>
    </source>
</evidence>
<dbReference type="InterPro" id="IPR050364">
    <property type="entry name" value="Cytochrome_P450_fung"/>
</dbReference>
<dbReference type="InterPro" id="IPR002401">
    <property type="entry name" value="Cyt_P450_E_grp-I"/>
</dbReference>
<dbReference type="EMBL" id="JADNYJ010000082">
    <property type="protein sequence ID" value="KAF8888916.1"/>
    <property type="molecule type" value="Genomic_DNA"/>
</dbReference>
<reference evidence="10" key="1">
    <citation type="submission" date="2020-11" db="EMBL/GenBank/DDBJ databases">
        <authorList>
            <consortium name="DOE Joint Genome Institute"/>
            <person name="Ahrendt S."/>
            <person name="Riley R."/>
            <person name="Andreopoulos W."/>
            <person name="LaButti K."/>
            <person name="Pangilinan J."/>
            <person name="Ruiz-duenas F.J."/>
            <person name="Barrasa J.M."/>
            <person name="Sanchez-Garcia M."/>
            <person name="Camarero S."/>
            <person name="Miyauchi S."/>
            <person name="Serrano A."/>
            <person name="Linde D."/>
            <person name="Babiker R."/>
            <person name="Drula E."/>
            <person name="Ayuso-Fernandez I."/>
            <person name="Pacheco R."/>
            <person name="Padilla G."/>
            <person name="Ferreira P."/>
            <person name="Barriuso J."/>
            <person name="Kellner H."/>
            <person name="Castanera R."/>
            <person name="Alfaro M."/>
            <person name="Ramirez L."/>
            <person name="Pisabarro A.G."/>
            <person name="Kuo A."/>
            <person name="Tritt A."/>
            <person name="Lipzen A."/>
            <person name="He G."/>
            <person name="Yan M."/>
            <person name="Ng V."/>
            <person name="Cullen D."/>
            <person name="Martin F."/>
            <person name="Rosso M.-N."/>
            <person name="Henrissat B."/>
            <person name="Hibbett D."/>
            <person name="Martinez A.T."/>
            <person name="Grigoriev I.V."/>
        </authorList>
    </citation>
    <scope>NUCLEOTIDE SEQUENCE</scope>
    <source>
        <strain evidence="10">AH 44721</strain>
    </source>
</reference>
<dbReference type="PRINTS" id="PR00463">
    <property type="entry name" value="EP450I"/>
</dbReference>
<evidence type="ECO:0000256" key="4">
    <source>
        <dbReference type="ARBA" id="ARBA00022617"/>
    </source>
</evidence>
<dbReference type="GO" id="GO:0004497">
    <property type="term" value="F:monooxygenase activity"/>
    <property type="evidence" value="ECO:0007669"/>
    <property type="project" value="UniProtKB-KW"/>
</dbReference>
<dbReference type="PANTHER" id="PTHR46300">
    <property type="entry name" value="P450, PUTATIVE (EUROFUNG)-RELATED-RELATED"/>
    <property type="match status" value="1"/>
</dbReference>
<evidence type="ECO:0000313" key="11">
    <source>
        <dbReference type="Proteomes" id="UP000724874"/>
    </source>
</evidence>
<dbReference type="Gene3D" id="1.10.630.10">
    <property type="entry name" value="Cytochrome P450"/>
    <property type="match status" value="1"/>
</dbReference>
<dbReference type="Proteomes" id="UP000724874">
    <property type="component" value="Unassembled WGS sequence"/>
</dbReference>
<evidence type="ECO:0000256" key="1">
    <source>
        <dbReference type="ARBA" id="ARBA00001971"/>
    </source>
</evidence>
<feature type="transmembrane region" description="Helical" evidence="9">
    <location>
        <begin position="20"/>
        <end position="39"/>
    </location>
</feature>
<dbReference type="SUPFAM" id="SSF48264">
    <property type="entry name" value="Cytochrome P450"/>
    <property type="match status" value="1"/>
</dbReference>
<comment type="pathway">
    <text evidence="2">Secondary metabolite biosynthesis.</text>
</comment>
<accession>A0A9P5NJE8</accession>
<keyword evidence="4" id="KW-0349">Heme</keyword>
<evidence type="ECO:0000256" key="6">
    <source>
        <dbReference type="ARBA" id="ARBA00023002"/>
    </source>
</evidence>
<dbReference type="GO" id="GO:0020037">
    <property type="term" value="F:heme binding"/>
    <property type="evidence" value="ECO:0007669"/>
    <property type="project" value="InterPro"/>
</dbReference>
<evidence type="ECO:0000256" key="5">
    <source>
        <dbReference type="ARBA" id="ARBA00022723"/>
    </source>
</evidence>
<dbReference type="GO" id="GO:0016020">
    <property type="term" value="C:membrane"/>
    <property type="evidence" value="ECO:0007669"/>
    <property type="project" value="UniProtKB-SubCell"/>
</dbReference>
<dbReference type="InterPro" id="IPR001128">
    <property type="entry name" value="Cyt_P450"/>
</dbReference>
<dbReference type="InterPro" id="IPR036396">
    <property type="entry name" value="Cyt_P450_sf"/>
</dbReference>
<keyword evidence="6" id="KW-0560">Oxidoreductase</keyword>
<name>A0A9P5NJE8_GYMJU</name>
<evidence type="ECO:0000256" key="7">
    <source>
        <dbReference type="ARBA" id="ARBA00023004"/>
    </source>
</evidence>
<dbReference type="PANTHER" id="PTHR46300:SF4">
    <property type="entry name" value="CYTOCHROME P450 98A3"/>
    <property type="match status" value="1"/>
</dbReference>
<organism evidence="10 11">
    <name type="scientific">Gymnopilus junonius</name>
    <name type="common">Spectacular rustgill mushroom</name>
    <name type="synonym">Gymnopilus spectabilis subsp. junonius</name>
    <dbReference type="NCBI Taxonomy" id="109634"/>
    <lineage>
        <taxon>Eukaryota</taxon>
        <taxon>Fungi</taxon>
        <taxon>Dikarya</taxon>
        <taxon>Basidiomycota</taxon>
        <taxon>Agaricomycotina</taxon>
        <taxon>Agaricomycetes</taxon>
        <taxon>Agaricomycetidae</taxon>
        <taxon>Agaricales</taxon>
        <taxon>Agaricineae</taxon>
        <taxon>Hymenogastraceae</taxon>
        <taxon>Gymnopilus</taxon>
    </lineage>
</organism>
<dbReference type="CDD" id="cd11065">
    <property type="entry name" value="CYP64-like"/>
    <property type="match status" value="1"/>
</dbReference>
<protein>
    <submittedName>
        <fullName evidence="10">Cytochrome P450</fullName>
    </submittedName>
</protein>
<proteinExistence type="inferred from homology"/>
<dbReference type="OrthoDB" id="1055148at2759"/>
<evidence type="ECO:0000256" key="9">
    <source>
        <dbReference type="SAM" id="Phobius"/>
    </source>
</evidence>
<keyword evidence="5" id="KW-0479">Metal-binding</keyword>
<comment type="caution">
    <text evidence="10">The sequence shown here is derived from an EMBL/GenBank/DDBJ whole genome shotgun (WGS) entry which is preliminary data.</text>
</comment>
<dbReference type="GO" id="GO:0016705">
    <property type="term" value="F:oxidoreductase activity, acting on paired donors, with incorporation or reduction of molecular oxygen"/>
    <property type="evidence" value="ECO:0007669"/>
    <property type="project" value="InterPro"/>
</dbReference>